<reference evidence="2" key="2">
    <citation type="submission" date="2021-04" db="EMBL/GenBank/DDBJ databases">
        <authorList>
            <person name="Gilroy R."/>
        </authorList>
    </citation>
    <scope>NUCLEOTIDE SEQUENCE</scope>
    <source>
        <strain evidence="2">CHK187-5294</strain>
    </source>
</reference>
<dbReference type="PROSITE" id="PS51704">
    <property type="entry name" value="GP_PDE"/>
    <property type="match status" value="1"/>
</dbReference>
<dbReference type="InterPro" id="IPR030395">
    <property type="entry name" value="GP_PDE_dom"/>
</dbReference>
<dbReference type="SUPFAM" id="SSF51695">
    <property type="entry name" value="PLC-like phosphodiesterases"/>
    <property type="match status" value="1"/>
</dbReference>
<evidence type="ECO:0000313" key="2">
    <source>
        <dbReference type="EMBL" id="HIZ04201.1"/>
    </source>
</evidence>
<dbReference type="Gene3D" id="3.20.20.190">
    <property type="entry name" value="Phosphatidylinositol (PI) phosphodiesterase"/>
    <property type="match status" value="1"/>
</dbReference>
<feature type="domain" description="GP-PDE" evidence="1">
    <location>
        <begin position="11"/>
        <end position="244"/>
    </location>
</feature>
<reference evidence="2" key="1">
    <citation type="journal article" date="2021" name="PeerJ">
        <title>Extensive microbial diversity within the chicken gut microbiome revealed by metagenomics and culture.</title>
        <authorList>
            <person name="Gilroy R."/>
            <person name="Ravi A."/>
            <person name="Getino M."/>
            <person name="Pursley I."/>
            <person name="Horton D.L."/>
            <person name="Alikhan N.F."/>
            <person name="Baker D."/>
            <person name="Gharbi K."/>
            <person name="Hall N."/>
            <person name="Watson M."/>
            <person name="Adriaenssens E.M."/>
            <person name="Foster-Nyarko E."/>
            <person name="Jarju S."/>
            <person name="Secka A."/>
            <person name="Antonio M."/>
            <person name="Oren A."/>
            <person name="Chaudhuri R.R."/>
            <person name="La Ragione R."/>
            <person name="Hildebrand F."/>
            <person name="Pallen M.J."/>
        </authorList>
    </citation>
    <scope>NUCLEOTIDE SEQUENCE</scope>
    <source>
        <strain evidence="2">CHK187-5294</strain>
    </source>
</reference>
<gene>
    <name evidence="2" type="ORF">H9727_07950</name>
</gene>
<protein>
    <recommendedName>
        <fullName evidence="1">GP-PDE domain-containing protein</fullName>
    </recommendedName>
</protein>
<dbReference type="GO" id="GO:0006629">
    <property type="term" value="P:lipid metabolic process"/>
    <property type="evidence" value="ECO:0007669"/>
    <property type="project" value="InterPro"/>
</dbReference>
<dbReference type="EMBL" id="DXCL01000046">
    <property type="protein sequence ID" value="HIZ04201.1"/>
    <property type="molecule type" value="Genomic_DNA"/>
</dbReference>
<evidence type="ECO:0000313" key="3">
    <source>
        <dbReference type="Proteomes" id="UP000824132"/>
    </source>
</evidence>
<name>A0A9D2IEM1_9FIRM</name>
<comment type="caution">
    <text evidence="2">The sequence shown here is derived from an EMBL/GenBank/DDBJ whole genome shotgun (WGS) entry which is preliminary data.</text>
</comment>
<dbReference type="AlphaFoldDB" id="A0A9D2IEM1"/>
<dbReference type="PANTHER" id="PTHR46211">
    <property type="entry name" value="GLYCEROPHOSPHORYL DIESTER PHOSPHODIESTERASE"/>
    <property type="match status" value="1"/>
</dbReference>
<sequence>MRIPKSSFLYTTPIAHRGLHDARAGIPENSYAAFSRAACEGYAIETDVHLTADGQIAVFHDDDLLRMTGERGGICGKTFRQLSELRLLGTEERIPLFPEFLEFLGGKVPLLIEIKPDDSRKELVEKTLAALKHYKGEFALQSFDPRCVWQIRQSAPEIPRGQLGCFYKKFTPKWYVVKHMTLNPFTRPDFISYNIEDLPYPPARRKNALLLCWTVRTQEEYERAKGIADNVIFENIRPPKIQKR</sequence>
<proteinExistence type="predicted"/>
<evidence type="ECO:0000259" key="1">
    <source>
        <dbReference type="PROSITE" id="PS51704"/>
    </source>
</evidence>
<dbReference type="Proteomes" id="UP000824132">
    <property type="component" value="Unassembled WGS sequence"/>
</dbReference>
<dbReference type="Pfam" id="PF03009">
    <property type="entry name" value="GDPD"/>
    <property type="match status" value="1"/>
</dbReference>
<dbReference type="GO" id="GO:0008081">
    <property type="term" value="F:phosphoric diester hydrolase activity"/>
    <property type="evidence" value="ECO:0007669"/>
    <property type="project" value="InterPro"/>
</dbReference>
<accession>A0A9D2IEM1</accession>
<dbReference type="InterPro" id="IPR017946">
    <property type="entry name" value="PLC-like_Pdiesterase_TIM-brl"/>
</dbReference>
<dbReference type="PANTHER" id="PTHR46211:SF1">
    <property type="entry name" value="GLYCEROPHOSPHODIESTER PHOSPHODIESTERASE, CYTOPLASMIC"/>
    <property type="match status" value="1"/>
</dbReference>
<organism evidence="2 3">
    <name type="scientific">Candidatus Borkfalkia avistercoris</name>
    <dbReference type="NCBI Taxonomy" id="2838504"/>
    <lineage>
        <taxon>Bacteria</taxon>
        <taxon>Bacillati</taxon>
        <taxon>Bacillota</taxon>
        <taxon>Clostridia</taxon>
        <taxon>Christensenellales</taxon>
        <taxon>Christensenellaceae</taxon>
        <taxon>Candidatus Borkfalkia</taxon>
    </lineage>
</organism>